<keyword evidence="3" id="KW-0540">Nuclease</keyword>
<accession>A0A1M5JCL1</accession>
<reference evidence="3 4" key="1">
    <citation type="submission" date="2016-11" db="EMBL/GenBank/DDBJ databases">
        <authorList>
            <person name="Jaros S."/>
            <person name="Januszkiewicz K."/>
            <person name="Wedrychowicz H."/>
        </authorList>
    </citation>
    <scope>NUCLEOTIDE SEQUENCE [LARGE SCALE GENOMIC DNA]</scope>
    <source>
        <strain evidence="3 4">DSM 44523</strain>
    </source>
</reference>
<evidence type="ECO:0000259" key="2">
    <source>
        <dbReference type="Pfam" id="PF04471"/>
    </source>
</evidence>
<gene>
    <name evidence="3" type="ORF">SAMN05444320_108226</name>
</gene>
<keyword evidence="3" id="KW-0378">Hydrolase</keyword>
<evidence type="ECO:0000313" key="3">
    <source>
        <dbReference type="EMBL" id="SHG38292.1"/>
    </source>
</evidence>
<dbReference type="Pfam" id="PF04471">
    <property type="entry name" value="Mrr_cat"/>
    <property type="match status" value="1"/>
</dbReference>
<protein>
    <submittedName>
        <fullName evidence="3">Restriction endonuclease</fullName>
    </submittedName>
</protein>
<dbReference type="Proteomes" id="UP000184501">
    <property type="component" value="Unassembled WGS sequence"/>
</dbReference>
<sequence length="473" mass="51203">MSADPEAARTGRRRSWAERQALADRLTARVAAREAELAGLLRAAMRHPAGVGLDLLLHPGELHPFAPGALAGPTPPSDHAEPHDHGLLRRLTRRRTPAHPAEHEQARAQADQIAAEHQRQLALAAARRAHSERTRVLRDQLREQHAGLRGLAARVAAGEPDAVRNYFARLLRCSSWPVGIPSAAVAMRYQPAARRLVVSWPLPPPEVIPPVAAFRPDRGRRGVAAVPRPEADLRTRYAELLAAVVLRVVRELFLADHDGVLASVAVNGELTRRDAMTGRDGRVHLASVATEQADFERSIVVGDPVRWLRALGGVVSPDPAEPVRPLVDLPPHAEPPQGGGPATDVSQLSPEGFAQLARRLWVAAGLRGWTSCGADPVQVTATGELPTDTGWERCLVAVRRDRGPTPTHALEPVRTTMGEHALDHAVLATTTWFPLALHRDAAHDPRLRLLEGDALRDIALRHLGVALTGLSTN</sequence>
<keyword evidence="3" id="KW-0255">Endonuclease</keyword>
<dbReference type="RefSeq" id="WP_073487270.1">
    <property type="nucleotide sequence ID" value="NZ_FQVN01000008.1"/>
</dbReference>
<evidence type="ECO:0000256" key="1">
    <source>
        <dbReference type="SAM" id="MobiDB-lite"/>
    </source>
</evidence>
<dbReference type="EMBL" id="FQVN01000008">
    <property type="protein sequence ID" value="SHG38292.1"/>
    <property type="molecule type" value="Genomic_DNA"/>
</dbReference>
<feature type="region of interest" description="Disordered" evidence="1">
    <location>
        <begin position="319"/>
        <end position="347"/>
    </location>
</feature>
<dbReference type="InterPro" id="IPR007560">
    <property type="entry name" value="Restrct_endonuc_IV_Mrr"/>
</dbReference>
<keyword evidence="4" id="KW-1185">Reference proteome</keyword>
<dbReference type="GO" id="GO:0004519">
    <property type="term" value="F:endonuclease activity"/>
    <property type="evidence" value="ECO:0007669"/>
    <property type="project" value="UniProtKB-KW"/>
</dbReference>
<name>A0A1M5JCL1_STRHI</name>
<dbReference type="GO" id="GO:0003677">
    <property type="term" value="F:DNA binding"/>
    <property type="evidence" value="ECO:0007669"/>
    <property type="project" value="InterPro"/>
</dbReference>
<feature type="domain" description="Restriction endonuclease type IV Mrr" evidence="2">
    <location>
        <begin position="346"/>
        <end position="457"/>
    </location>
</feature>
<proteinExistence type="predicted"/>
<dbReference type="GO" id="GO:0009307">
    <property type="term" value="P:DNA restriction-modification system"/>
    <property type="evidence" value="ECO:0007669"/>
    <property type="project" value="InterPro"/>
</dbReference>
<dbReference type="STRING" id="2017.SAMN05444320_108226"/>
<dbReference type="OrthoDB" id="3206608at2"/>
<organism evidence="3 4">
    <name type="scientific">Streptoalloteichus hindustanus</name>
    <dbReference type="NCBI Taxonomy" id="2017"/>
    <lineage>
        <taxon>Bacteria</taxon>
        <taxon>Bacillati</taxon>
        <taxon>Actinomycetota</taxon>
        <taxon>Actinomycetes</taxon>
        <taxon>Pseudonocardiales</taxon>
        <taxon>Pseudonocardiaceae</taxon>
        <taxon>Streptoalloteichus</taxon>
    </lineage>
</organism>
<evidence type="ECO:0000313" key="4">
    <source>
        <dbReference type="Proteomes" id="UP000184501"/>
    </source>
</evidence>
<dbReference type="AlphaFoldDB" id="A0A1M5JCL1"/>